<dbReference type="HAMAP" id="MF_01825">
    <property type="entry name" value="PdxB"/>
    <property type="match status" value="1"/>
</dbReference>
<feature type="active site" evidence="5">
    <location>
        <position position="208"/>
    </location>
</feature>
<dbReference type="SUPFAM" id="SSF51735">
    <property type="entry name" value="NAD(P)-binding Rossmann-fold domains"/>
    <property type="match status" value="1"/>
</dbReference>
<keyword evidence="4 5" id="KW-0664">Pyridoxine biosynthesis</keyword>
<feature type="active site" evidence="5">
    <location>
        <position position="237"/>
    </location>
</feature>
<feature type="binding site" evidence="5">
    <location>
        <position position="257"/>
    </location>
    <ligand>
        <name>NAD(+)</name>
        <dbReference type="ChEBI" id="CHEBI:57540"/>
    </ligand>
</feature>
<dbReference type="Pfam" id="PF02826">
    <property type="entry name" value="2-Hacid_dh_C"/>
    <property type="match status" value="1"/>
</dbReference>
<dbReference type="EC" id="1.1.1.290" evidence="5"/>
<dbReference type="GO" id="GO:0051287">
    <property type="term" value="F:NAD binding"/>
    <property type="evidence" value="ECO:0007669"/>
    <property type="project" value="InterPro"/>
</dbReference>
<evidence type="ECO:0000256" key="1">
    <source>
        <dbReference type="ARBA" id="ARBA00022490"/>
    </source>
</evidence>
<proteinExistence type="inferred from homology"/>
<dbReference type="PANTHER" id="PTHR42938">
    <property type="entry name" value="FORMATE DEHYDROGENASE 1"/>
    <property type="match status" value="1"/>
</dbReference>
<dbReference type="GO" id="GO:0005737">
    <property type="term" value="C:cytoplasm"/>
    <property type="evidence" value="ECO:0007669"/>
    <property type="project" value="UniProtKB-SubCell"/>
</dbReference>
<keyword evidence="2 5" id="KW-0560">Oxidoreductase</keyword>
<feature type="active site" description="Proton donor" evidence="5">
    <location>
        <position position="254"/>
    </location>
</feature>
<comment type="function">
    <text evidence="5">Catalyzes the oxidation of erythronate-4-phosphate to 3-hydroxy-2-oxo-4-phosphonooxybutanoate.</text>
</comment>
<dbReference type="InterPro" id="IPR020921">
    <property type="entry name" value="Erythronate-4-P_DHase"/>
</dbReference>
<accession>A0A921E815</accession>
<dbReference type="PANTHER" id="PTHR42938:SF9">
    <property type="entry name" value="FORMATE DEHYDROGENASE 1"/>
    <property type="match status" value="1"/>
</dbReference>
<feature type="binding site" evidence="5">
    <location>
        <position position="146"/>
    </location>
    <ligand>
        <name>NAD(+)</name>
        <dbReference type="ChEBI" id="CHEBI:57540"/>
    </ligand>
</feature>
<comment type="caution">
    <text evidence="5">Lacks conserved residue(s) required for the propagation of feature annotation.</text>
</comment>
<feature type="binding site" evidence="5">
    <location>
        <position position="68"/>
    </location>
    <ligand>
        <name>substrate</name>
    </ligand>
</feature>
<dbReference type="EMBL" id="DYXT01000020">
    <property type="protein sequence ID" value="HJE38855.1"/>
    <property type="molecule type" value="Genomic_DNA"/>
</dbReference>
<dbReference type="Proteomes" id="UP000711407">
    <property type="component" value="Unassembled WGS sequence"/>
</dbReference>
<feature type="binding site" evidence="5">
    <location>
        <position position="232"/>
    </location>
    <ligand>
        <name>NAD(+)</name>
        <dbReference type="ChEBI" id="CHEBI:57540"/>
    </ligand>
</feature>
<evidence type="ECO:0000256" key="4">
    <source>
        <dbReference type="ARBA" id="ARBA00023096"/>
    </source>
</evidence>
<feature type="domain" description="D-isomer specific 2-hydroxyacid dehydrogenase NAD-binding" evidence="7">
    <location>
        <begin position="111"/>
        <end position="256"/>
    </location>
</feature>
<sequence>MRPVIVIEDRIPFIKGVLESVADILYMPSGSIDATVMKDADALITRTRTRCDASLLEGSRCGIIATATIGTDHIDLDYCRAHGIAVANAPGCNAPGVAQYVSRALLELYGADRLHGMTLGVVGVGNVGSIVERWARGLGMRTLLCDPPRADREGGDGFVELAEIYDRADVITYHTPLTVSGEYPTYHMLDAASVPELHRHPLIINAARGAVVDNRALSLALESGIVSGAVIDCWEDEPDIDRTLLDRCAIATPHIAGYSREGKIRATIMAVDAICDYFGFPKPEWAERPGTVPVAVTPGAVIESYDIMADTAALKSAPSSFETLRNTYNFRSEPAG</sequence>
<gene>
    <name evidence="5" type="primary">pdxB</name>
    <name evidence="8" type="ORF">K8V47_03710</name>
</gene>
<comment type="subunit">
    <text evidence="5">Homodimer.</text>
</comment>
<protein>
    <recommendedName>
        <fullName evidence="5">Erythronate-4-phosphate dehydrogenase</fullName>
        <ecNumber evidence="5">1.1.1.290</ecNumber>
    </recommendedName>
</protein>
<keyword evidence="1 5" id="KW-0963">Cytoplasm</keyword>
<comment type="similarity">
    <text evidence="5">Belongs to the D-isomer specific 2-hydroxyacid dehydrogenase family. PdxB subfamily.</text>
</comment>
<dbReference type="Gene3D" id="3.40.50.720">
    <property type="entry name" value="NAD(P)-binding Rossmann-like Domain"/>
    <property type="match status" value="2"/>
</dbReference>
<name>A0A921E815_9BACT</name>
<keyword evidence="3 5" id="KW-0520">NAD</keyword>
<feature type="binding site" evidence="5">
    <location>
        <position position="175"/>
    </location>
    <ligand>
        <name>NAD(+)</name>
        <dbReference type="ChEBI" id="CHEBI:57540"/>
    </ligand>
</feature>
<comment type="pathway">
    <text evidence="5">Cofactor biosynthesis; pyridoxine 5'-phosphate biosynthesis; pyridoxine 5'-phosphate from D-erythrose 4-phosphate: step 2/5.</text>
</comment>
<dbReference type="InterPro" id="IPR006139">
    <property type="entry name" value="D-isomer_2_OHA_DH_cat_dom"/>
</dbReference>
<dbReference type="CDD" id="cd12158">
    <property type="entry name" value="ErythrP_dh"/>
    <property type="match status" value="1"/>
</dbReference>
<dbReference type="PROSITE" id="PS00065">
    <property type="entry name" value="D_2_HYDROXYACID_DH_1"/>
    <property type="match status" value="1"/>
</dbReference>
<comment type="catalytic activity">
    <reaction evidence="5">
        <text>4-phospho-D-erythronate + NAD(+) = (R)-3-hydroxy-2-oxo-4-phosphooxybutanoate + NADH + H(+)</text>
        <dbReference type="Rhea" id="RHEA:18829"/>
        <dbReference type="ChEBI" id="CHEBI:15378"/>
        <dbReference type="ChEBI" id="CHEBI:57540"/>
        <dbReference type="ChEBI" id="CHEBI:57945"/>
        <dbReference type="ChEBI" id="CHEBI:58538"/>
        <dbReference type="ChEBI" id="CHEBI:58766"/>
        <dbReference type="EC" id="1.1.1.290"/>
    </reaction>
</comment>
<comment type="caution">
    <text evidence="8">The sequence shown here is derived from an EMBL/GenBank/DDBJ whole genome shotgun (WGS) entry which is preliminary data.</text>
</comment>
<dbReference type="AlphaFoldDB" id="A0A921E815"/>
<evidence type="ECO:0000259" key="6">
    <source>
        <dbReference type="Pfam" id="PF00389"/>
    </source>
</evidence>
<feature type="binding site" evidence="5">
    <location>
        <position position="47"/>
    </location>
    <ligand>
        <name>substrate</name>
    </ligand>
</feature>
<evidence type="ECO:0000313" key="9">
    <source>
        <dbReference type="Proteomes" id="UP000711407"/>
    </source>
</evidence>
<dbReference type="GO" id="GO:0033711">
    <property type="term" value="F:4-phosphoerythronate dehydrogenase activity"/>
    <property type="evidence" value="ECO:0007669"/>
    <property type="project" value="UniProtKB-EC"/>
</dbReference>
<comment type="subcellular location">
    <subcellularLocation>
        <location evidence="5">Cytoplasm</location>
    </subcellularLocation>
</comment>
<reference evidence="8" key="1">
    <citation type="journal article" date="2021" name="PeerJ">
        <title>Extensive microbial diversity within the chicken gut microbiome revealed by metagenomics and culture.</title>
        <authorList>
            <person name="Gilroy R."/>
            <person name="Ravi A."/>
            <person name="Getino M."/>
            <person name="Pursley I."/>
            <person name="Horton D.L."/>
            <person name="Alikhan N.F."/>
            <person name="Baker D."/>
            <person name="Gharbi K."/>
            <person name="Hall N."/>
            <person name="Watson M."/>
            <person name="Adriaenssens E.M."/>
            <person name="Foster-Nyarko E."/>
            <person name="Jarju S."/>
            <person name="Secka A."/>
            <person name="Antonio M."/>
            <person name="Oren A."/>
            <person name="Chaudhuri R.R."/>
            <person name="La Ragione R."/>
            <person name="Hildebrand F."/>
            <person name="Pallen M.J."/>
        </authorList>
    </citation>
    <scope>NUCLEOTIDE SEQUENCE</scope>
    <source>
        <strain evidence="8">4100</strain>
    </source>
</reference>
<evidence type="ECO:0000259" key="7">
    <source>
        <dbReference type="Pfam" id="PF02826"/>
    </source>
</evidence>
<feature type="binding site" evidence="5">
    <location>
        <position position="258"/>
    </location>
    <ligand>
        <name>substrate</name>
    </ligand>
</feature>
<evidence type="ECO:0000256" key="3">
    <source>
        <dbReference type="ARBA" id="ARBA00023027"/>
    </source>
</evidence>
<organism evidence="8 9">
    <name type="scientific">Candidatus Amulumruptor caecigallinarius</name>
    <dbReference type="NCBI Taxonomy" id="2109911"/>
    <lineage>
        <taxon>Bacteria</taxon>
        <taxon>Pseudomonadati</taxon>
        <taxon>Bacteroidota</taxon>
        <taxon>Bacteroidia</taxon>
        <taxon>Bacteroidales</taxon>
        <taxon>Muribaculaceae</taxon>
        <taxon>Candidatus Amulumruptor</taxon>
    </lineage>
</organism>
<dbReference type="SUPFAM" id="SSF52283">
    <property type="entry name" value="Formate/glycerate dehydrogenase catalytic domain-like"/>
    <property type="match status" value="1"/>
</dbReference>
<evidence type="ECO:0000313" key="8">
    <source>
        <dbReference type="EMBL" id="HJE38855.1"/>
    </source>
</evidence>
<dbReference type="GO" id="GO:0008615">
    <property type="term" value="P:pyridoxine biosynthetic process"/>
    <property type="evidence" value="ECO:0007669"/>
    <property type="project" value="UniProtKB-UniRule"/>
</dbReference>
<dbReference type="InterPro" id="IPR029752">
    <property type="entry name" value="D-isomer_DH_CS1"/>
</dbReference>
<dbReference type="InterPro" id="IPR006140">
    <property type="entry name" value="D-isomer_DH_NAD-bd"/>
</dbReference>
<feature type="domain" description="D-isomer specific 2-hydroxyacid dehydrogenase catalytic" evidence="6">
    <location>
        <begin position="36"/>
        <end position="278"/>
    </location>
</feature>
<evidence type="ECO:0000256" key="5">
    <source>
        <dbReference type="HAMAP-Rule" id="MF_01825"/>
    </source>
</evidence>
<reference evidence="8" key="2">
    <citation type="submission" date="2021-09" db="EMBL/GenBank/DDBJ databases">
        <authorList>
            <person name="Gilroy R."/>
        </authorList>
    </citation>
    <scope>NUCLEOTIDE SEQUENCE</scope>
    <source>
        <strain evidence="8">4100</strain>
    </source>
</reference>
<dbReference type="InterPro" id="IPR036291">
    <property type="entry name" value="NAD(P)-bd_dom_sf"/>
</dbReference>
<evidence type="ECO:0000256" key="2">
    <source>
        <dbReference type="ARBA" id="ARBA00023002"/>
    </source>
</evidence>
<dbReference type="Pfam" id="PF00389">
    <property type="entry name" value="2-Hacid_dh"/>
    <property type="match status" value="1"/>
</dbReference>